<evidence type="ECO:0000256" key="1">
    <source>
        <dbReference type="ARBA" id="ARBA00004651"/>
    </source>
</evidence>
<dbReference type="GO" id="GO:0022857">
    <property type="term" value="F:transmembrane transporter activity"/>
    <property type="evidence" value="ECO:0007669"/>
    <property type="project" value="InterPro"/>
</dbReference>
<proteinExistence type="predicted"/>
<feature type="transmembrane region" description="Helical" evidence="6">
    <location>
        <begin position="350"/>
        <end position="368"/>
    </location>
</feature>
<dbReference type="Pfam" id="PF07690">
    <property type="entry name" value="MFS_1"/>
    <property type="match status" value="1"/>
</dbReference>
<dbReference type="Gene3D" id="1.20.1250.20">
    <property type="entry name" value="MFS general substrate transporter like domains"/>
    <property type="match status" value="1"/>
</dbReference>
<feature type="transmembrane region" description="Helical" evidence="6">
    <location>
        <begin position="46"/>
        <end position="67"/>
    </location>
</feature>
<dbReference type="AlphaFoldDB" id="A0A1H3Q488"/>
<dbReference type="SUPFAM" id="SSF103473">
    <property type="entry name" value="MFS general substrate transporter"/>
    <property type="match status" value="1"/>
</dbReference>
<feature type="transmembrane region" description="Helical" evidence="6">
    <location>
        <begin position="169"/>
        <end position="187"/>
    </location>
</feature>
<feature type="transmembrane region" description="Helical" evidence="6">
    <location>
        <begin position="374"/>
        <end position="394"/>
    </location>
</feature>
<evidence type="ECO:0000313" key="8">
    <source>
        <dbReference type="Proteomes" id="UP000199515"/>
    </source>
</evidence>
<dbReference type="CDD" id="cd06173">
    <property type="entry name" value="MFS_MefA_like"/>
    <property type="match status" value="1"/>
</dbReference>
<evidence type="ECO:0000256" key="6">
    <source>
        <dbReference type="SAM" id="Phobius"/>
    </source>
</evidence>
<dbReference type="PANTHER" id="PTHR23513">
    <property type="entry name" value="INTEGRAL MEMBRANE EFFLUX PROTEIN-RELATED"/>
    <property type="match status" value="1"/>
</dbReference>
<dbReference type="PANTHER" id="PTHR23513:SF6">
    <property type="entry name" value="MAJOR FACILITATOR SUPERFAMILY ASSOCIATED DOMAIN-CONTAINING PROTEIN"/>
    <property type="match status" value="1"/>
</dbReference>
<evidence type="ECO:0000256" key="4">
    <source>
        <dbReference type="ARBA" id="ARBA00022989"/>
    </source>
</evidence>
<dbReference type="InterPro" id="IPR011701">
    <property type="entry name" value="MFS"/>
</dbReference>
<evidence type="ECO:0000256" key="2">
    <source>
        <dbReference type="ARBA" id="ARBA00022475"/>
    </source>
</evidence>
<keyword evidence="8" id="KW-1185">Reference proteome</keyword>
<reference evidence="7 8" key="1">
    <citation type="submission" date="2016-10" db="EMBL/GenBank/DDBJ databases">
        <authorList>
            <person name="de Groot N.N."/>
        </authorList>
    </citation>
    <scope>NUCLEOTIDE SEQUENCE [LARGE SCALE GENOMIC DNA]</scope>
    <source>
        <strain evidence="7 8">CPCC 202699</strain>
    </source>
</reference>
<feature type="transmembrane region" description="Helical" evidence="6">
    <location>
        <begin position="285"/>
        <end position="303"/>
    </location>
</feature>
<evidence type="ECO:0000256" key="3">
    <source>
        <dbReference type="ARBA" id="ARBA00022692"/>
    </source>
</evidence>
<comment type="subcellular location">
    <subcellularLocation>
        <location evidence="1">Cell membrane</location>
        <topology evidence="1">Multi-pass membrane protein</topology>
    </subcellularLocation>
</comment>
<dbReference type="STRING" id="589385.SAMN05421504_10992"/>
<feature type="transmembrane region" description="Helical" evidence="6">
    <location>
        <begin position="221"/>
        <end position="244"/>
    </location>
</feature>
<evidence type="ECO:0000256" key="5">
    <source>
        <dbReference type="ARBA" id="ARBA00023136"/>
    </source>
</evidence>
<keyword evidence="5 6" id="KW-0472">Membrane</keyword>
<evidence type="ECO:0000313" key="7">
    <source>
        <dbReference type="EMBL" id="SDZ07928.1"/>
    </source>
</evidence>
<dbReference type="Proteomes" id="UP000199515">
    <property type="component" value="Unassembled WGS sequence"/>
</dbReference>
<keyword evidence="4 6" id="KW-1133">Transmembrane helix</keyword>
<feature type="transmembrane region" description="Helical" evidence="6">
    <location>
        <begin position="309"/>
        <end position="329"/>
    </location>
</feature>
<accession>A0A1H3Q488</accession>
<feature type="transmembrane region" description="Helical" evidence="6">
    <location>
        <begin position="21"/>
        <end position="40"/>
    </location>
</feature>
<dbReference type="RefSeq" id="WP_091296238.1">
    <property type="nucleotide sequence ID" value="NZ_FNON01000009.1"/>
</dbReference>
<gene>
    <name evidence="7" type="ORF">SAMN05421504_10992</name>
</gene>
<feature type="transmembrane region" description="Helical" evidence="6">
    <location>
        <begin position="250"/>
        <end position="273"/>
    </location>
</feature>
<keyword evidence="2" id="KW-1003">Cell membrane</keyword>
<dbReference type="GO" id="GO:0005886">
    <property type="term" value="C:plasma membrane"/>
    <property type="evidence" value="ECO:0007669"/>
    <property type="project" value="UniProtKB-SubCell"/>
</dbReference>
<dbReference type="OrthoDB" id="9815525at2"/>
<dbReference type="EMBL" id="FNON01000009">
    <property type="protein sequence ID" value="SDZ07928.1"/>
    <property type="molecule type" value="Genomic_DNA"/>
</dbReference>
<protein>
    <submittedName>
        <fullName evidence="7">Na+/melibiose symporter</fullName>
    </submittedName>
</protein>
<sequence length="409" mass="43287">MSLIRHADFRRLWAGDTISQLGQQVGVTVLPLLAVTALAATPFEMGLLTAAEQAAFLVLGLPAGVWVDRLRRRPVMLAADFARAALLLSVPVAWWLGVLTLTQLIVVALLAGAGTLFFDVAYQSYLPSLISREHLLEGNSKLQASMSVAQVAGPGLGGVLIQLVSAANAVLATGLGFLGSALCLLRIRTAEPAPAPHEKAKLRVQITEGLRFVFRERNLRAITISTATGSVGNGIFLAVMMIFFSRTLGLPAAGIGLVLAIGSAFGVLGAVTAGFVNRRVGRVRAIWLVPLCTWPCGMLAALAMPGWRIAFAAAGYGIFSYGLVVFNVANVSYRQAVCPDRLLGRMTASIRFVVWGMYPIGGLIGGALGEVVGIRETVIVGTALSGASVLWMVFSPLRKLRDMPEPATR</sequence>
<dbReference type="InterPro" id="IPR036259">
    <property type="entry name" value="MFS_trans_sf"/>
</dbReference>
<organism evidence="7 8">
    <name type="scientific">Amycolatopsis xylanica</name>
    <dbReference type="NCBI Taxonomy" id="589385"/>
    <lineage>
        <taxon>Bacteria</taxon>
        <taxon>Bacillati</taxon>
        <taxon>Actinomycetota</taxon>
        <taxon>Actinomycetes</taxon>
        <taxon>Pseudonocardiales</taxon>
        <taxon>Pseudonocardiaceae</taxon>
        <taxon>Amycolatopsis</taxon>
    </lineage>
</organism>
<name>A0A1H3Q488_9PSEU</name>
<keyword evidence="3 6" id="KW-0812">Transmembrane</keyword>